<evidence type="ECO:0000313" key="1">
    <source>
        <dbReference type="EMBL" id="VEE49304.1"/>
    </source>
</evidence>
<evidence type="ECO:0000313" key="2">
    <source>
        <dbReference type="Proteomes" id="UP000278078"/>
    </source>
</evidence>
<dbReference type="InterPro" id="IPR027443">
    <property type="entry name" value="IPNS-like_sf"/>
</dbReference>
<dbReference type="SUPFAM" id="SSF51197">
    <property type="entry name" value="Clavaminate synthase-like"/>
    <property type="match status" value="1"/>
</dbReference>
<organism evidence="1 2">
    <name type="scientific">Pseudomonas fluorescens</name>
    <dbReference type="NCBI Taxonomy" id="294"/>
    <lineage>
        <taxon>Bacteria</taxon>
        <taxon>Pseudomonadati</taxon>
        <taxon>Pseudomonadota</taxon>
        <taxon>Gammaproteobacteria</taxon>
        <taxon>Pseudomonadales</taxon>
        <taxon>Pseudomonadaceae</taxon>
        <taxon>Pseudomonas</taxon>
    </lineage>
</organism>
<accession>A0A3S4MN95</accession>
<proteinExistence type="predicted"/>
<gene>
    <name evidence="1" type="ORF">NCTC10783_05249</name>
</gene>
<name>A0A3S4MN95_PSEFL</name>
<protein>
    <recommendedName>
        <fullName evidence="3">Isopenicillin N synthase family oxygenase</fullName>
    </recommendedName>
</protein>
<dbReference type="Gene3D" id="2.60.120.330">
    <property type="entry name" value="B-lactam Antibiotic, Isopenicillin N Synthase, Chain"/>
    <property type="match status" value="1"/>
</dbReference>
<evidence type="ECO:0008006" key="3">
    <source>
        <dbReference type="Google" id="ProtNLM"/>
    </source>
</evidence>
<dbReference type="AlphaFoldDB" id="A0A3S4MN95"/>
<dbReference type="Proteomes" id="UP000278078">
    <property type="component" value="Chromosome"/>
</dbReference>
<sequence length="203" mass="23181">MSGLPQFHPCKAYLDDSRHLVFNQADGFARALRDGFFALRIPEELDLAPGIRFAQEFYQPAVEEPHADARYRGFRNLPDIYFDRENFQTEHILADARQRQASFPDEVNRLCERMHEIARLILREILGSLGVAPRLWPDVTGGTSEGKGVTWFAVSHYRPERNMQGAPAHKDTGFVTVLYCDQPGLQARLEEGWVEVPPWKGIS</sequence>
<dbReference type="EMBL" id="LR134300">
    <property type="protein sequence ID" value="VEE49304.1"/>
    <property type="molecule type" value="Genomic_DNA"/>
</dbReference>
<reference evidence="1 2" key="1">
    <citation type="submission" date="2018-12" db="EMBL/GenBank/DDBJ databases">
        <authorList>
            <consortium name="Pathogen Informatics"/>
        </authorList>
    </citation>
    <scope>NUCLEOTIDE SEQUENCE [LARGE SCALE GENOMIC DNA]</scope>
    <source>
        <strain evidence="1 2">NCTC10783</strain>
    </source>
</reference>